<accession>A0ABT2FU53</accession>
<gene>
    <name evidence="2" type="ORF">NYP18_00020</name>
</gene>
<dbReference type="SMART" id="SM00347">
    <property type="entry name" value="HTH_MARR"/>
    <property type="match status" value="1"/>
</dbReference>
<dbReference type="InterPro" id="IPR036390">
    <property type="entry name" value="WH_DNA-bd_sf"/>
</dbReference>
<reference evidence="2 3" key="1">
    <citation type="submission" date="2022-08" db="EMBL/GenBank/DDBJ databases">
        <title>YIM 101645 draft genome.</title>
        <authorList>
            <person name="Chen X."/>
        </authorList>
    </citation>
    <scope>NUCLEOTIDE SEQUENCE [LARGE SCALE GENOMIC DNA]</scope>
    <source>
        <strain evidence="2 3">YIM 101645</strain>
    </source>
</reference>
<evidence type="ECO:0000259" key="1">
    <source>
        <dbReference type="SMART" id="SM00347"/>
    </source>
</evidence>
<sequence>MDGHPDDLVYEYMLMSRYAVTGTHPDGRRDALERSAMILLARLVAEGPMTVAELADAFDLDVSTIHRQVAAAMKNNLILRIDDPEGGVARRHRPTAEGRRRYEEELAARRAYVDRVVADWSAEDRRTFVGYLRRFNENMEQLLDRPWPRGEF</sequence>
<dbReference type="SUPFAM" id="SSF46785">
    <property type="entry name" value="Winged helix' DNA-binding domain"/>
    <property type="match status" value="1"/>
</dbReference>
<name>A0ABT2FU53_9CORY</name>
<protein>
    <submittedName>
        <fullName evidence="2">MarR family winged helix-turn-helix transcriptional regulator</fullName>
    </submittedName>
</protein>
<comment type="caution">
    <text evidence="2">The sequence shown here is derived from an EMBL/GenBank/DDBJ whole genome shotgun (WGS) entry which is preliminary data.</text>
</comment>
<evidence type="ECO:0000313" key="2">
    <source>
        <dbReference type="EMBL" id="MCS5478038.1"/>
    </source>
</evidence>
<dbReference type="Proteomes" id="UP001205965">
    <property type="component" value="Unassembled WGS sequence"/>
</dbReference>
<feature type="domain" description="HTH marR-type" evidence="1">
    <location>
        <begin position="25"/>
        <end position="125"/>
    </location>
</feature>
<organism evidence="2 3">
    <name type="scientific">Corynebacterium lemuris</name>
    <dbReference type="NCBI Taxonomy" id="1859292"/>
    <lineage>
        <taxon>Bacteria</taxon>
        <taxon>Bacillati</taxon>
        <taxon>Actinomycetota</taxon>
        <taxon>Actinomycetes</taxon>
        <taxon>Mycobacteriales</taxon>
        <taxon>Corynebacteriaceae</taxon>
        <taxon>Corynebacterium</taxon>
    </lineage>
</organism>
<dbReference type="RefSeq" id="WP_259426037.1">
    <property type="nucleotide sequence ID" value="NZ_JANWTC010000001.1"/>
</dbReference>
<dbReference type="Gene3D" id="1.10.10.10">
    <property type="entry name" value="Winged helix-like DNA-binding domain superfamily/Winged helix DNA-binding domain"/>
    <property type="match status" value="1"/>
</dbReference>
<dbReference type="InterPro" id="IPR036388">
    <property type="entry name" value="WH-like_DNA-bd_sf"/>
</dbReference>
<keyword evidence="3" id="KW-1185">Reference proteome</keyword>
<evidence type="ECO:0000313" key="3">
    <source>
        <dbReference type="Proteomes" id="UP001205965"/>
    </source>
</evidence>
<dbReference type="EMBL" id="JANWTC010000001">
    <property type="protein sequence ID" value="MCS5478038.1"/>
    <property type="molecule type" value="Genomic_DNA"/>
</dbReference>
<dbReference type="InterPro" id="IPR000835">
    <property type="entry name" value="HTH_MarR-typ"/>
</dbReference>
<proteinExistence type="predicted"/>